<name>A0A0F4Q3B2_9GAMM</name>
<dbReference type="OrthoDB" id="5821404at2"/>
<dbReference type="GeneID" id="58226950"/>
<reference evidence="1 2" key="1">
    <citation type="journal article" date="2015" name="BMC Genomics">
        <title>Genome mining reveals unlocked bioactive potential of marine Gram-negative bacteria.</title>
        <authorList>
            <person name="Machado H."/>
            <person name="Sonnenschein E.C."/>
            <person name="Melchiorsen J."/>
            <person name="Gram L."/>
        </authorList>
    </citation>
    <scope>NUCLEOTIDE SEQUENCE [LARGE SCALE GENOMIC DNA]</scope>
    <source>
        <strain evidence="1 2">S3137</strain>
    </source>
</reference>
<dbReference type="AlphaFoldDB" id="A0A0F4Q3B2"/>
<accession>A0A0F4Q3B2</accession>
<dbReference type="PATRIC" id="fig|151081.8.peg.1263"/>
<gene>
    <name evidence="1" type="ORF">TW72_00415</name>
</gene>
<proteinExistence type="predicted"/>
<dbReference type="EMBL" id="JXXZ01000001">
    <property type="protein sequence ID" value="KJZ02186.1"/>
    <property type="molecule type" value="Genomic_DNA"/>
</dbReference>
<dbReference type="RefSeq" id="WP_045978935.1">
    <property type="nucleotide sequence ID" value="NZ_JXXY01000005.1"/>
</dbReference>
<comment type="caution">
    <text evidence="1">The sequence shown here is derived from an EMBL/GenBank/DDBJ whole genome shotgun (WGS) entry which is preliminary data.</text>
</comment>
<sequence length="135" mass="14947">MRFLLLIIPFSFSLCAEESGVIPKSINFVSTHWVQGKGTFRVISFNSEYEPCFIIENYEGGLHAGLTSSNKVCSVRVPSNEVVNINHDRSGGSWFEDFEWVDDGLSFAFDSAKGKFNCIAGLPISVGDLPLCMKK</sequence>
<evidence type="ECO:0000313" key="2">
    <source>
        <dbReference type="Proteomes" id="UP000033664"/>
    </source>
</evidence>
<evidence type="ECO:0000313" key="1">
    <source>
        <dbReference type="EMBL" id="KJZ02186.1"/>
    </source>
</evidence>
<organism evidence="1 2">
    <name type="scientific">Pseudoalteromonas ruthenica</name>
    <dbReference type="NCBI Taxonomy" id="151081"/>
    <lineage>
        <taxon>Bacteria</taxon>
        <taxon>Pseudomonadati</taxon>
        <taxon>Pseudomonadota</taxon>
        <taxon>Gammaproteobacteria</taxon>
        <taxon>Alteromonadales</taxon>
        <taxon>Pseudoalteromonadaceae</taxon>
        <taxon>Pseudoalteromonas</taxon>
    </lineage>
</organism>
<dbReference type="Proteomes" id="UP000033664">
    <property type="component" value="Unassembled WGS sequence"/>
</dbReference>
<keyword evidence="2" id="KW-1185">Reference proteome</keyword>
<protein>
    <submittedName>
        <fullName evidence="1">Uncharacterized protein</fullName>
    </submittedName>
</protein>